<keyword evidence="1" id="KW-1133">Transmembrane helix</keyword>
<dbReference type="EMBL" id="VSRR010005600">
    <property type="protein sequence ID" value="MPC42873.1"/>
    <property type="molecule type" value="Genomic_DNA"/>
</dbReference>
<evidence type="ECO:0000313" key="2">
    <source>
        <dbReference type="EMBL" id="MPC42873.1"/>
    </source>
</evidence>
<evidence type="ECO:0000256" key="1">
    <source>
        <dbReference type="SAM" id="Phobius"/>
    </source>
</evidence>
<sequence>MAATTVPSHNLQWSVVHETAAKGDSRLPTGTVTMAVVTATLLAAAATTFMAGNKINGMLTVITVD</sequence>
<organism evidence="2 3">
    <name type="scientific">Portunus trituberculatus</name>
    <name type="common">Swimming crab</name>
    <name type="synonym">Neptunus trituberculatus</name>
    <dbReference type="NCBI Taxonomy" id="210409"/>
    <lineage>
        <taxon>Eukaryota</taxon>
        <taxon>Metazoa</taxon>
        <taxon>Ecdysozoa</taxon>
        <taxon>Arthropoda</taxon>
        <taxon>Crustacea</taxon>
        <taxon>Multicrustacea</taxon>
        <taxon>Malacostraca</taxon>
        <taxon>Eumalacostraca</taxon>
        <taxon>Eucarida</taxon>
        <taxon>Decapoda</taxon>
        <taxon>Pleocyemata</taxon>
        <taxon>Brachyura</taxon>
        <taxon>Eubrachyura</taxon>
        <taxon>Portunoidea</taxon>
        <taxon>Portunidae</taxon>
        <taxon>Portuninae</taxon>
        <taxon>Portunus</taxon>
    </lineage>
</organism>
<evidence type="ECO:0000313" key="3">
    <source>
        <dbReference type="Proteomes" id="UP000324222"/>
    </source>
</evidence>
<keyword evidence="1" id="KW-0812">Transmembrane</keyword>
<protein>
    <submittedName>
        <fullName evidence="2">Uncharacterized protein</fullName>
    </submittedName>
</protein>
<reference evidence="2 3" key="1">
    <citation type="submission" date="2019-05" db="EMBL/GenBank/DDBJ databases">
        <title>Another draft genome of Portunus trituberculatus and its Hox gene families provides insights of decapod evolution.</title>
        <authorList>
            <person name="Jeong J.-H."/>
            <person name="Song I."/>
            <person name="Kim S."/>
            <person name="Choi T."/>
            <person name="Kim D."/>
            <person name="Ryu S."/>
            <person name="Kim W."/>
        </authorList>
    </citation>
    <scope>NUCLEOTIDE SEQUENCE [LARGE SCALE GENOMIC DNA]</scope>
    <source>
        <tissue evidence="2">Muscle</tissue>
    </source>
</reference>
<gene>
    <name evidence="2" type="ORF">E2C01_036504</name>
</gene>
<accession>A0A5B7FCN1</accession>
<dbReference type="Proteomes" id="UP000324222">
    <property type="component" value="Unassembled WGS sequence"/>
</dbReference>
<name>A0A5B7FCN1_PORTR</name>
<proteinExistence type="predicted"/>
<comment type="caution">
    <text evidence="2">The sequence shown here is derived from an EMBL/GenBank/DDBJ whole genome shotgun (WGS) entry which is preliminary data.</text>
</comment>
<feature type="transmembrane region" description="Helical" evidence="1">
    <location>
        <begin position="32"/>
        <end position="52"/>
    </location>
</feature>
<keyword evidence="3" id="KW-1185">Reference proteome</keyword>
<keyword evidence="1" id="KW-0472">Membrane</keyword>
<dbReference type="AlphaFoldDB" id="A0A5B7FCN1"/>